<reference evidence="4 5" key="1">
    <citation type="submission" date="2019-06" db="EMBL/GenBank/DDBJ databases">
        <title>Genome Sequence of the Brown Rot Fungal Pathogen Monilinia fructicola.</title>
        <authorList>
            <person name="De Miccolis Angelini R.M."/>
            <person name="Landi L."/>
            <person name="Abate D."/>
            <person name="Pollastro S."/>
            <person name="Romanazzi G."/>
            <person name="Faretra F."/>
        </authorList>
    </citation>
    <scope>NUCLEOTIDE SEQUENCE [LARGE SCALE GENOMIC DNA]</scope>
    <source>
        <strain evidence="4 5">Mfrc123</strain>
    </source>
</reference>
<dbReference type="EMBL" id="VICG01000004">
    <property type="protein sequence ID" value="KAA8573269.1"/>
    <property type="molecule type" value="Genomic_DNA"/>
</dbReference>
<feature type="region of interest" description="Disordered" evidence="1">
    <location>
        <begin position="1"/>
        <end position="39"/>
    </location>
</feature>
<dbReference type="VEuPathDB" id="FungiDB:MFRU_025g00720"/>
<dbReference type="Proteomes" id="UP000322873">
    <property type="component" value="Unassembled WGS sequence"/>
</dbReference>
<dbReference type="AlphaFoldDB" id="A0A5M9JYP1"/>
<feature type="domain" description="DUF7025" evidence="3">
    <location>
        <begin position="297"/>
        <end position="390"/>
    </location>
</feature>
<evidence type="ECO:0000259" key="3">
    <source>
        <dbReference type="Pfam" id="PF22942"/>
    </source>
</evidence>
<dbReference type="GO" id="GO:0005524">
    <property type="term" value="F:ATP binding"/>
    <property type="evidence" value="ECO:0007669"/>
    <property type="project" value="InterPro"/>
</dbReference>
<evidence type="ECO:0000313" key="5">
    <source>
        <dbReference type="Proteomes" id="UP000322873"/>
    </source>
</evidence>
<evidence type="ECO:0000256" key="1">
    <source>
        <dbReference type="SAM" id="MobiDB-lite"/>
    </source>
</evidence>
<keyword evidence="5" id="KW-1185">Reference proteome</keyword>
<dbReference type="PANTHER" id="PTHR46411:SF3">
    <property type="entry name" value="AAA+ ATPASE DOMAIN-CONTAINING PROTEIN"/>
    <property type="match status" value="1"/>
</dbReference>
<evidence type="ECO:0000259" key="2">
    <source>
        <dbReference type="Pfam" id="PF00004"/>
    </source>
</evidence>
<dbReference type="InterPro" id="IPR003959">
    <property type="entry name" value="ATPase_AAA_core"/>
</dbReference>
<feature type="compositionally biased region" description="Basic and acidic residues" evidence="1">
    <location>
        <begin position="1"/>
        <end position="26"/>
    </location>
</feature>
<name>A0A5M9JYP1_MONFR</name>
<dbReference type="Gene3D" id="3.40.50.300">
    <property type="entry name" value="P-loop containing nucleotide triphosphate hydrolases"/>
    <property type="match status" value="1"/>
</dbReference>
<gene>
    <name evidence="4" type="ORF">EYC84_003761</name>
</gene>
<accession>A0A5M9JYP1</accession>
<dbReference type="InterPro" id="IPR027417">
    <property type="entry name" value="P-loop_NTPase"/>
</dbReference>
<sequence>MGKEEHLVEGQEEVDGLKEKTGEIDSKVTQGDFAKSSSEDRPTWTRMHLRHLSIEVLKDHKIDYVIDEHISSGLQTRALRTRQKSAQRDRDFPSQSRVNFERASSPGIVEVRRANAAELKLDINRIDMKEWRGVKYMEQRGKHVLDVAVEEGRAVRVAINSEALRDELRIILGAGVGLEIGQERNVLIGPWKVLVEYEEAIRKRLQKLEEMMRFRDENPVEEGDNESHHVDKVPLGNREALTRPPPVSCQVCDIVFPPHRVPLECLDTRVAHLKCLVQFIDCDLKHVFELRRQIKDGSLKEIAFNDLWHLFSPGDIIITSPLLRAYRVFHTTGGRPRLSKPNLFEKKKIVSPFNINCFYIGYDWKTVGPIHETLRIYEYAGKKPVTELLVALDGKLMIEKVTVCPLKMLSIDDRRNKVSHLISRGKRLRSLKQGDHKYYCGKVGGEALSSPDDDDLRYPRRVPGVPIYNTRSFLDSNKEREFVESDVIIDNEFNFENKAIGLIDAIEYDSRETAENCVHYGLSNSEYVNERFSRDCRCSDIVTDHVVDNDRATRYKDDSHLLQSYDSRDELDDDYLMLLLPIVEAFMLEKKTWNLLSVDDIKDPKGRDVRKQADFTDLILPEGHEYLLKALVRAHPSTKLLTSEDHSKSGLAILLHGPKGTGKCLTVKALSSYFNRSLYTINKSDFGLSTWDAGRELATHFQRAKKWNCIVAIPDAENKFPRRKTPPDGDYSASGALLREIELFHGIVVLITDNKDDLDEQVVKDMNICLGSDFWSKEDTIKIWHKALRDHGIDESINDGYHQRAVLVEGAYSQWVEFIEGEYRMGKRWNGVEIDNYFDTAIAMAEYETESTQESGKAGIKPIHLSIAARVAGASVFSVL</sequence>
<dbReference type="Pfam" id="PF22942">
    <property type="entry name" value="DUF7025"/>
    <property type="match status" value="1"/>
</dbReference>
<protein>
    <submittedName>
        <fullName evidence="4">Uncharacterized protein</fullName>
    </submittedName>
</protein>
<dbReference type="Pfam" id="PF00004">
    <property type="entry name" value="AAA"/>
    <property type="match status" value="1"/>
</dbReference>
<dbReference type="InterPro" id="IPR054289">
    <property type="entry name" value="DUF7025"/>
</dbReference>
<organism evidence="4 5">
    <name type="scientific">Monilinia fructicola</name>
    <name type="common">Brown rot fungus</name>
    <name type="synonym">Ciboria fructicola</name>
    <dbReference type="NCBI Taxonomy" id="38448"/>
    <lineage>
        <taxon>Eukaryota</taxon>
        <taxon>Fungi</taxon>
        <taxon>Dikarya</taxon>
        <taxon>Ascomycota</taxon>
        <taxon>Pezizomycotina</taxon>
        <taxon>Leotiomycetes</taxon>
        <taxon>Helotiales</taxon>
        <taxon>Sclerotiniaceae</taxon>
        <taxon>Monilinia</taxon>
    </lineage>
</organism>
<dbReference type="SUPFAM" id="SSF52540">
    <property type="entry name" value="P-loop containing nucleoside triphosphate hydrolases"/>
    <property type="match status" value="1"/>
</dbReference>
<dbReference type="PANTHER" id="PTHR46411">
    <property type="entry name" value="FAMILY ATPASE, PUTATIVE-RELATED"/>
    <property type="match status" value="1"/>
</dbReference>
<dbReference type="GO" id="GO:0016887">
    <property type="term" value="F:ATP hydrolysis activity"/>
    <property type="evidence" value="ECO:0007669"/>
    <property type="project" value="InterPro"/>
</dbReference>
<proteinExistence type="predicted"/>
<comment type="caution">
    <text evidence="4">The sequence shown here is derived from an EMBL/GenBank/DDBJ whole genome shotgun (WGS) entry which is preliminary data.</text>
</comment>
<evidence type="ECO:0000313" key="4">
    <source>
        <dbReference type="EMBL" id="KAA8573269.1"/>
    </source>
</evidence>
<feature type="domain" description="ATPase AAA-type core" evidence="2">
    <location>
        <begin position="653"/>
        <end position="763"/>
    </location>
</feature>